<dbReference type="Pfam" id="PF16695">
    <property type="entry name" value="Tai4"/>
    <property type="match status" value="1"/>
</dbReference>
<name>A0A654KJZ5_TAYEM</name>
<dbReference type="AlphaFoldDB" id="A0A654KJZ5"/>
<evidence type="ECO:0000313" key="1">
    <source>
        <dbReference type="EMBL" id="ADU92226.1"/>
    </source>
</evidence>
<reference evidence="1 2" key="1">
    <citation type="journal article" date="2011" name="J. Bacteriol.">
        <title>Genome sequence of Taylorella equigenitalis MCE9, the causative agent of contagious equine metritis.</title>
        <authorList>
            <person name="Hebert L."/>
            <person name="Moumen B."/>
            <person name="Duquesne F."/>
            <person name="Breuil M.F."/>
            <person name="Laugier C."/>
            <person name="Batto J.M."/>
            <person name="Renault P."/>
            <person name="Petry S."/>
        </authorList>
    </citation>
    <scope>NUCLEOTIDE SEQUENCE [LARGE SCALE GENOMIC DNA]</scope>
    <source>
        <strain evidence="1 2">MCE9</strain>
    </source>
</reference>
<accession>A0A654KJZ5</accession>
<dbReference type="Proteomes" id="UP000007472">
    <property type="component" value="Chromosome"/>
</dbReference>
<dbReference type="KEGG" id="teq:TEQUI_1306"/>
<gene>
    <name evidence="1" type="ordered locus">TEQUI_1306</name>
</gene>
<sequence>MKSIQSIVTLFLFQLTLIPNGFSQETLKTGPKAGSRTYAQNFKDMVLAECLVKAFPKNPIYTRDIASSYHALIEWTYFDLEKAPIETTKLVEKYLALDYSNLFADTESPGIEWNFFKCLDLYHSNDLEEMTKKFVIHPNKTFREENTLLDEAKKQNP</sequence>
<dbReference type="InterPro" id="IPR038314">
    <property type="entry name" value="T6SS_sf"/>
</dbReference>
<proteinExistence type="predicted"/>
<dbReference type="EMBL" id="CP002456">
    <property type="protein sequence ID" value="ADU92226.1"/>
    <property type="molecule type" value="Genomic_DNA"/>
</dbReference>
<protein>
    <submittedName>
        <fullName evidence="1">Uncharacterized protein</fullName>
    </submittedName>
</protein>
<dbReference type="Gene3D" id="1.20.120.1620">
    <property type="match status" value="1"/>
</dbReference>
<evidence type="ECO:0000313" key="2">
    <source>
        <dbReference type="Proteomes" id="UP000007472"/>
    </source>
</evidence>
<organism evidence="1 2">
    <name type="scientific">Taylorella equigenitalis (strain MCE9)</name>
    <dbReference type="NCBI Taxonomy" id="937774"/>
    <lineage>
        <taxon>Bacteria</taxon>
        <taxon>Pseudomonadati</taxon>
        <taxon>Pseudomonadota</taxon>
        <taxon>Betaproteobacteria</taxon>
        <taxon>Burkholderiales</taxon>
        <taxon>Alcaligenaceae</taxon>
        <taxon>Taylorella</taxon>
    </lineage>
</organism>
<dbReference type="InterPro" id="IPR032032">
    <property type="entry name" value="Tai4"/>
</dbReference>